<protein>
    <submittedName>
        <fullName evidence="1">Uncharacterized protein</fullName>
    </submittedName>
</protein>
<dbReference type="EMBL" id="CM042880">
    <property type="protein sequence ID" value="KAI4389173.1"/>
    <property type="molecule type" value="Genomic_DNA"/>
</dbReference>
<sequence length="706" mass="77635">MAVFMSSFFFSLAVSISAASSSSYQLVPDNLSFDLQQLDSNSGGLRLRNSSSFMSTGLELTVRPTGKMIDIVGRAMYPTPMRLWDNVTGNTASFTTSFTFSVDSAGNSQHGDGLAFFLVPNGSYDPPNNSHGGNLGLIDANKMNGTLPPSAAFVAVEVDTFYNLSANPWDPLCLHIGIDVNNITSVEYTCVDWLEDKVESGGIIRASITYDSGTGNLSAVLSDANSPNKSSTVSHVVELKQYLPEEVVIGFTATTGWFFELHTIHSWDFRSNIMVAVPYSGMVPAPAPDGRTVPNTNTKQTMAVILAISIVGGGLLVGLVLGLIWRRLLTRKVLEDEGDDMMSIDREFGEVAGPKRYSYEELVEATDDFSEDRLLGRGGFGKVYEGKLRETGSRVAIKRISPESKQGVKEYATEVTTISQLRHRNLVQLFGWCHKRNDLLLIYEFMSNGSLDSHLFYGHEPLKWETRYQISRDVASALLYLHEGWERCVIHRDIKCSNIMLDSDFCAKLGDFGLARLVDHSKGSRTTVTAGTFGYMAPESFYSGKSSKESDVYSFGVVLLELVCGRKVVDTSAGEGLENLVDWVRELHRNGTTMDALDESLEGNFDPMEAECVLTVGLWCTHPNLNFRPSIREAIATLQFDSLLPAFPPTFWDERYARNPSLPPSIDSSSTITGNRSTFSIETSTMTTSSTEKSYSSSSALLMNTD</sequence>
<dbReference type="Proteomes" id="UP001057402">
    <property type="component" value="Chromosome 1"/>
</dbReference>
<comment type="caution">
    <text evidence="1">The sequence shown here is derived from an EMBL/GenBank/DDBJ whole genome shotgun (WGS) entry which is preliminary data.</text>
</comment>
<proteinExistence type="predicted"/>
<gene>
    <name evidence="1" type="ORF">MLD38_001428</name>
</gene>
<name>A0ACB9SDA3_9MYRT</name>
<evidence type="ECO:0000313" key="2">
    <source>
        <dbReference type="Proteomes" id="UP001057402"/>
    </source>
</evidence>
<keyword evidence="2" id="KW-1185">Reference proteome</keyword>
<accession>A0ACB9SDA3</accession>
<evidence type="ECO:0000313" key="1">
    <source>
        <dbReference type="EMBL" id="KAI4389173.1"/>
    </source>
</evidence>
<organism evidence="1 2">
    <name type="scientific">Melastoma candidum</name>
    <dbReference type="NCBI Taxonomy" id="119954"/>
    <lineage>
        <taxon>Eukaryota</taxon>
        <taxon>Viridiplantae</taxon>
        <taxon>Streptophyta</taxon>
        <taxon>Embryophyta</taxon>
        <taxon>Tracheophyta</taxon>
        <taxon>Spermatophyta</taxon>
        <taxon>Magnoliopsida</taxon>
        <taxon>eudicotyledons</taxon>
        <taxon>Gunneridae</taxon>
        <taxon>Pentapetalae</taxon>
        <taxon>rosids</taxon>
        <taxon>malvids</taxon>
        <taxon>Myrtales</taxon>
        <taxon>Melastomataceae</taxon>
        <taxon>Melastomatoideae</taxon>
        <taxon>Melastomateae</taxon>
        <taxon>Melastoma</taxon>
    </lineage>
</organism>
<reference evidence="2" key="1">
    <citation type="journal article" date="2023" name="Front. Plant Sci.">
        <title>Chromosomal-level genome assembly of Melastoma candidum provides insights into trichome evolution.</title>
        <authorList>
            <person name="Zhong Y."/>
            <person name="Wu W."/>
            <person name="Sun C."/>
            <person name="Zou P."/>
            <person name="Liu Y."/>
            <person name="Dai S."/>
            <person name="Zhou R."/>
        </authorList>
    </citation>
    <scope>NUCLEOTIDE SEQUENCE [LARGE SCALE GENOMIC DNA]</scope>
</reference>